<dbReference type="EC" id="2.3.1.-" evidence="4"/>
<dbReference type="InterPro" id="IPR016181">
    <property type="entry name" value="Acyl_CoA_acyltransferase"/>
</dbReference>
<dbReference type="InterPro" id="IPR000182">
    <property type="entry name" value="GNAT_dom"/>
</dbReference>
<keyword evidence="2 4" id="KW-0012">Acyltransferase</keyword>
<dbReference type="Proteomes" id="UP001055940">
    <property type="component" value="Chromosome"/>
</dbReference>
<dbReference type="SUPFAM" id="SSF55729">
    <property type="entry name" value="Acyl-CoA N-acyltransferases (Nat)"/>
    <property type="match status" value="1"/>
</dbReference>
<gene>
    <name evidence="4" type="ORF">NE857_10735</name>
</gene>
<evidence type="ECO:0000313" key="4">
    <source>
        <dbReference type="EMBL" id="USY22041.1"/>
    </source>
</evidence>
<dbReference type="InterPro" id="IPR050832">
    <property type="entry name" value="Bact_Acetyltransf"/>
</dbReference>
<evidence type="ECO:0000256" key="1">
    <source>
        <dbReference type="ARBA" id="ARBA00022679"/>
    </source>
</evidence>
<protein>
    <submittedName>
        <fullName evidence="4">GNAT family N-acetyltransferase</fullName>
        <ecNumber evidence="4">2.3.1.-</ecNumber>
    </submittedName>
</protein>
<dbReference type="CDD" id="cd04301">
    <property type="entry name" value="NAT_SF"/>
    <property type="match status" value="1"/>
</dbReference>
<dbReference type="PANTHER" id="PTHR43877">
    <property type="entry name" value="AMINOALKYLPHOSPHONATE N-ACETYLTRANSFERASE-RELATED-RELATED"/>
    <property type="match status" value="1"/>
</dbReference>
<proteinExistence type="predicted"/>
<accession>A0ABY5DE71</accession>
<keyword evidence="5" id="KW-1185">Reference proteome</keyword>
<evidence type="ECO:0000313" key="5">
    <source>
        <dbReference type="Proteomes" id="UP001055940"/>
    </source>
</evidence>
<dbReference type="Gene3D" id="3.40.630.30">
    <property type="match status" value="1"/>
</dbReference>
<name>A0ABY5DE71_9ACTN</name>
<evidence type="ECO:0000256" key="2">
    <source>
        <dbReference type="ARBA" id="ARBA00023315"/>
    </source>
</evidence>
<feature type="domain" description="N-acetyltransferase" evidence="3">
    <location>
        <begin position="3"/>
        <end position="147"/>
    </location>
</feature>
<dbReference type="Pfam" id="PF00583">
    <property type="entry name" value="Acetyltransf_1"/>
    <property type="match status" value="1"/>
</dbReference>
<evidence type="ECO:0000259" key="3">
    <source>
        <dbReference type="PROSITE" id="PS51186"/>
    </source>
</evidence>
<keyword evidence="1 4" id="KW-0808">Transferase</keyword>
<organism evidence="4 5">
    <name type="scientific">Nocardiopsis exhalans</name>
    <dbReference type="NCBI Taxonomy" id="163604"/>
    <lineage>
        <taxon>Bacteria</taxon>
        <taxon>Bacillati</taxon>
        <taxon>Actinomycetota</taxon>
        <taxon>Actinomycetes</taxon>
        <taxon>Streptosporangiales</taxon>
        <taxon>Nocardiopsidaceae</taxon>
        <taxon>Nocardiopsis</taxon>
    </lineage>
</organism>
<dbReference type="EMBL" id="CP099837">
    <property type="protein sequence ID" value="USY22041.1"/>
    <property type="molecule type" value="Genomic_DNA"/>
</dbReference>
<dbReference type="GO" id="GO:0016746">
    <property type="term" value="F:acyltransferase activity"/>
    <property type="evidence" value="ECO:0007669"/>
    <property type="project" value="UniProtKB-KW"/>
</dbReference>
<reference evidence="4" key="1">
    <citation type="submission" date="2022-06" db="EMBL/GenBank/DDBJ databases">
        <authorList>
            <person name="Ping M."/>
        </authorList>
    </citation>
    <scope>NUCLEOTIDE SEQUENCE</scope>
    <source>
        <strain evidence="4">JCM11759T</strain>
    </source>
</reference>
<dbReference type="PROSITE" id="PS51186">
    <property type="entry name" value="GNAT"/>
    <property type="match status" value="1"/>
</dbReference>
<sequence length="147" mass="16548">MSIEIRPATGTDLPHVLRLLGEMYPEDPVLSAARSARIWAEIEAQSGRSMLVAQDHSGDLLGTVDCVVMPNLSRGGRPRLVMENLIVSESHRRRGVGRLLMTEVRWTAEREGCYKIQFLAAEDAYVHTFYRSCGFSQWKGGGFYLYL</sequence>
<dbReference type="RefSeq" id="WP_254420859.1">
    <property type="nucleotide sequence ID" value="NZ_BAAAJB010000054.1"/>
</dbReference>